<keyword evidence="1 5" id="KW-0489">Methyltransferase</keyword>
<dbReference type="InterPro" id="IPR004441">
    <property type="entry name" value="rRNA_MeTrfase_TrmH"/>
</dbReference>
<keyword evidence="2 5" id="KW-0808">Transferase</keyword>
<dbReference type="GO" id="GO:0005829">
    <property type="term" value="C:cytosol"/>
    <property type="evidence" value="ECO:0007669"/>
    <property type="project" value="TreeGrafter"/>
</dbReference>
<dbReference type="InterPro" id="IPR029064">
    <property type="entry name" value="Ribosomal_eL30-like_sf"/>
</dbReference>
<dbReference type="RefSeq" id="WP_144303408.1">
    <property type="nucleotide sequence ID" value="NZ_QMIE01000010.1"/>
</dbReference>
<evidence type="ECO:0000256" key="3">
    <source>
        <dbReference type="SAM" id="MobiDB-lite"/>
    </source>
</evidence>
<dbReference type="GO" id="GO:0032259">
    <property type="term" value="P:methylation"/>
    <property type="evidence" value="ECO:0007669"/>
    <property type="project" value="UniProtKB-KW"/>
</dbReference>
<dbReference type="PANTHER" id="PTHR46429:SF1">
    <property type="entry name" value="23S RRNA (GUANOSINE-2'-O-)-METHYLTRANSFERASE RLMB"/>
    <property type="match status" value="1"/>
</dbReference>
<dbReference type="Pfam" id="PF08032">
    <property type="entry name" value="SpoU_sub_bind"/>
    <property type="match status" value="1"/>
</dbReference>
<keyword evidence="6" id="KW-1185">Reference proteome</keyword>
<dbReference type="CDD" id="cd18103">
    <property type="entry name" value="SpoU-like_RlmB"/>
    <property type="match status" value="1"/>
</dbReference>
<reference evidence="5 6" key="1">
    <citation type="submission" date="2018-06" db="EMBL/GenBank/DDBJ databases">
        <title>Complete genome of Desulfovibrio indonesiensis P37SLT.</title>
        <authorList>
            <person name="Crispim J.S."/>
            <person name="Vidigal P.M.P."/>
            <person name="Silva L.C.F."/>
            <person name="Laguardia C.N."/>
            <person name="Araujo L.C."/>
            <person name="Dias R.S."/>
            <person name="Sousa M.P."/>
            <person name="Paula S.O."/>
            <person name="Silva C."/>
        </authorList>
    </citation>
    <scope>NUCLEOTIDE SEQUENCE [LARGE SCALE GENOMIC DNA]</scope>
    <source>
        <strain evidence="5 6">P37SLT</strain>
    </source>
</reference>
<evidence type="ECO:0000259" key="4">
    <source>
        <dbReference type="SMART" id="SM00967"/>
    </source>
</evidence>
<dbReference type="GO" id="GO:0008173">
    <property type="term" value="F:RNA methyltransferase activity"/>
    <property type="evidence" value="ECO:0007669"/>
    <property type="project" value="InterPro"/>
</dbReference>
<dbReference type="OrthoDB" id="9785673at2"/>
<dbReference type="NCBIfam" id="TIGR00186">
    <property type="entry name" value="rRNA_methyl_3"/>
    <property type="match status" value="1"/>
</dbReference>
<organism evidence="5 6">
    <name type="scientific">Oceanidesulfovibrio indonesiensis</name>
    <dbReference type="NCBI Taxonomy" id="54767"/>
    <lineage>
        <taxon>Bacteria</taxon>
        <taxon>Pseudomonadati</taxon>
        <taxon>Thermodesulfobacteriota</taxon>
        <taxon>Desulfovibrionia</taxon>
        <taxon>Desulfovibrionales</taxon>
        <taxon>Desulfovibrionaceae</taxon>
        <taxon>Oceanidesulfovibrio</taxon>
    </lineage>
</organism>
<evidence type="ECO:0000256" key="1">
    <source>
        <dbReference type="ARBA" id="ARBA00022603"/>
    </source>
</evidence>
<dbReference type="GO" id="GO:0003723">
    <property type="term" value="F:RNA binding"/>
    <property type="evidence" value="ECO:0007669"/>
    <property type="project" value="InterPro"/>
</dbReference>
<dbReference type="GO" id="GO:0006396">
    <property type="term" value="P:RNA processing"/>
    <property type="evidence" value="ECO:0007669"/>
    <property type="project" value="InterPro"/>
</dbReference>
<accession>A0A7M3MED3</accession>
<dbReference type="InterPro" id="IPR013123">
    <property type="entry name" value="SpoU_subst-bd"/>
</dbReference>
<dbReference type="SUPFAM" id="SSF55315">
    <property type="entry name" value="L30e-like"/>
    <property type="match status" value="1"/>
</dbReference>
<evidence type="ECO:0000256" key="2">
    <source>
        <dbReference type="ARBA" id="ARBA00022679"/>
    </source>
</evidence>
<evidence type="ECO:0000313" key="5">
    <source>
        <dbReference type="EMBL" id="TVM16702.1"/>
    </source>
</evidence>
<dbReference type="PANTHER" id="PTHR46429">
    <property type="entry name" value="23S RRNA (GUANOSINE-2'-O-)-METHYLTRANSFERASE RLMB"/>
    <property type="match status" value="1"/>
</dbReference>
<dbReference type="SUPFAM" id="SSF75217">
    <property type="entry name" value="alpha/beta knot"/>
    <property type="match status" value="1"/>
</dbReference>
<dbReference type="InterPro" id="IPR029028">
    <property type="entry name" value="Alpha/beta_knot_MTases"/>
</dbReference>
<dbReference type="Pfam" id="PF00588">
    <property type="entry name" value="SpoU_methylase"/>
    <property type="match status" value="1"/>
</dbReference>
<protein>
    <submittedName>
        <fullName evidence="5">23S rRNA (Guanosine(2251)-2'-O)-methyltransferase RlmB</fullName>
    </submittedName>
</protein>
<feature type="region of interest" description="Disordered" evidence="3">
    <location>
        <begin position="1"/>
        <end position="22"/>
    </location>
</feature>
<dbReference type="EMBL" id="QMIE01000010">
    <property type="protein sequence ID" value="TVM16702.1"/>
    <property type="molecule type" value="Genomic_DNA"/>
</dbReference>
<comment type="caution">
    <text evidence="5">The sequence shown here is derived from an EMBL/GenBank/DDBJ whole genome shotgun (WGS) entry which is preliminary data.</text>
</comment>
<evidence type="ECO:0000313" key="6">
    <source>
        <dbReference type="Proteomes" id="UP000448292"/>
    </source>
</evidence>
<name>A0A7M3MED3_9BACT</name>
<dbReference type="Gene3D" id="3.30.1330.30">
    <property type="match status" value="1"/>
</dbReference>
<dbReference type="SMART" id="SM00967">
    <property type="entry name" value="SpoU_sub_bind"/>
    <property type="match status" value="1"/>
</dbReference>
<dbReference type="InterPro" id="IPR029026">
    <property type="entry name" value="tRNA_m1G_MTases_N"/>
</dbReference>
<dbReference type="Gene3D" id="3.40.1280.10">
    <property type="match status" value="1"/>
</dbReference>
<gene>
    <name evidence="5" type="ORF">DPQ33_11695</name>
</gene>
<feature type="domain" description="RNA 2-O ribose methyltransferase substrate binding" evidence="4">
    <location>
        <begin position="16"/>
        <end position="91"/>
    </location>
</feature>
<dbReference type="Proteomes" id="UP000448292">
    <property type="component" value="Unassembled WGS sequence"/>
</dbReference>
<dbReference type="AlphaFoldDB" id="A0A7M3MED3"/>
<proteinExistence type="predicted"/>
<sequence length="259" mass="27749">MKRSHKPAPPGPVEGLVPGRKPVHEYVKQHPERIEQVLVQKDKSSKELAPLLYQCRERSVRYVLVPRNKLDALYPGNHQGVIARVFTSGFADVRELLRNAASAPLPIVLAMDQVQDPHNVGALARTLYAMGGAGIIVTKHNSAALGAGAMRSSAGALLKLPVARCVNLSQTLDTAKEMGLFVYGLARGEQSADLFTADPALPAVFVLGNEEKGLRSGVAKACDALYEIPFAREADSLNVAQSGAFVVSRIHAIMRAAKG</sequence>
<dbReference type="InterPro" id="IPR001537">
    <property type="entry name" value="SpoU_MeTrfase"/>
</dbReference>